<protein>
    <recommendedName>
        <fullName evidence="3">50S ribosomal protein L22</fullName>
    </recommendedName>
</protein>
<dbReference type="Proteomes" id="UP000295626">
    <property type="component" value="Unassembled WGS sequence"/>
</dbReference>
<name>A0ABY2DLR4_9ACTN</name>
<organism evidence="1 2">
    <name type="scientific">Micromonospora fluostatini</name>
    <dbReference type="NCBI Taxonomy" id="1629071"/>
    <lineage>
        <taxon>Bacteria</taxon>
        <taxon>Bacillati</taxon>
        <taxon>Actinomycetota</taxon>
        <taxon>Actinomycetes</taxon>
        <taxon>Micromonosporales</taxon>
        <taxon>Micromonosporaceae</taxon>
        <taxon>Micromonospora</taxon>
    </lineage>
</organism>
<evidence type="ECO:0008006" key="3">
    <source>
        <dbReference type="Google" id="ProtNLM"/>
    </source>
</evidence>
<proteinExistence type="predicted"/>
<evidence type="ECO:0000313" key="1">
    <source>
        <dbReference type="EMBL" id="TDC02282.1"/>
    </source>
</evidence>
<sequence length="130" mass="14523">MPRTYAHLKKLYINNGGIEKIATGPGCRVMVRQVAEKMKAHAEGISPEDEGVYKTSFRVKLHIRRDWPHDSPYRAARVCADLANVAPHAIIVERGVQVTGPKGGVQRRNQFRVLGKTLVAFRAAHRGSKR</sequence>
<reference evidence="1 2" key="1">
    <citation type="submission" date="2019-02" db="EMBL/GenBank/DDBJ databases">
        <title>Draft genome sequences of novel Actinobacteria.</title>
        <authorList>
            <person name="Sahin N."/>
            <person name="Ay H."/>
            <person name="Saygin H."/>
        </authorList>
    </citation>
    <scope>NUCLEOTIDE SEQUENCE [LARGE SCALE GENOMIC DNA]</scope>
    <source>
        <strain evidence="1 2">JCM 30529</strain>
    </source>
</reference>
<accession>A0ABY2DLR4</accession>
<keyword evidence="2" id="KW-1185">Reference proteome</keyword>
<comment type="caution">
    <text evidence="1">The sequence shown here is derived from an EMBL/GenBank/DDBJ whole genome shotgun (WGS) entry which is preliminary data.</text>
</comment>
<gene>
    <name evidence="1" type="ORF">E1091_01145</name>
</gene>
<evidence type="ECO:0000313" key="2">
    <source>
        <dbReference type="Proteomes" id="UP000295626"/>
    </source>
</evidence>
<dbReference type="EMBL" id="SMKE01000013">
    <property type="protein sequence ID" value="TDC02282.1"/>
    <property type="molecule type" value="Genomic_DNA"/>
</dbReference>